<organism evidence="1 2">
    <name type="scientific">Desulfonema magnum</name>
    <dbReference type="NCBI Taxonomy" id="45655"/>
    <lineage>
        <taxon>Bacteria</taxon>
        <taxon>Pseudomonadati</taxon>
        <taxon>Thermodesulfobacteriota</taxon>
        <taxon>Desulfobacteria</taxon>
        <taxon>Desulfobacterales</taxon>
        <taxon>Desulfococcaceae</taxon>
        <taxon>Desulfonema</taxon>
    </lineage>
</organism>
<sequence>MSSVLSVKICGSSLLNHRLALMTRISRIEKTPCHPFHL</sequence>
<keyword evidence="2" id="KW-1185">Reference proteome</keyword>
<evidence type="ECO:0000313" key="1">
    <source>
        <dbReference type="EMBL" id="QTA90842.1"/>
    </source>
</evidence>
<evidence type="ECO:0000313" key="2">
    <source>
        <dbReference type="Proteomes" id="UP000663722"/>
    </source>
</evidence>
<dbReference type="KEGG" id="dmm:dnm_069040"/>
<protein>
    <submittedName>
        <fullName evidence="1">Uncharacterized protein</fullName>
    </submittedName>
</protein>
<dbReference type="Proteomes" id="UP000663722">
    <property type="component" value="Chromosome"/>
</dbReference>
<name>A0A975BSU7_9BACT</name>
<dbReference type="EMBL" id="CP061800">
    <property type="protein sequence ID" value="QTA90842.1"/>
    <property type="molecule type" value="Genomic_DNA"/>
</dbReference>
<dbReference type="AlphaFoldDB" id="A0A975BSU7"/>
<reference evidence="1" key="1">
    <citation type="journal article" date="2021" name="Microb. Physiol.">
        <title>Proteogenomic Insights into the Physiology of Marine, Sulfate-Reducing, Filamentous Desulfonema limicola and Desulfonema magnum.</title>
        <authorList>
            <person name="Schnaars V."/>
            <person name="Wohlbrand L."/>
            <person name="Scheve S."/>
            <person name="Hinrichs C."/>
            <person name="Reinhardt R."/>
            <person name="Rabus R."/>
        </authorList>
    </citation>
    <scope>NUCLEOTIDE SEQUENCE</scope>
    <source>
        <strain evidence="1">4be13</strain>
    </source>
</reference>
<gene>
    <name evidence="1" type="ORF">dnm_069040</name>
</gene>
<proteinExistence type="predicted"/>
<accession>A0A975BSU7</accession>